<protein>
    <submittedName>
        <fullName evidence="1">Uncharacterized protein</fullName>
    </submittedName>
</protein>
<name>A0A2V1DXU1_9PLEO</name>
<sequence>MACIASCYYPMHRRRSRQAKGPHSPLSTVADINDLKDEAQCTRSVHGMTLLASCNERDGASRRVFGRQMKAERRLDLSIGAADGLLRVHLAMSLGKSDDGTRGLHFTILMSKQRRGAAAADVHACIQVPYRLLAVLSAMQGISNCTFGTAVYIVANYLVVNK</sequence>
<dbReference type="AlphaFoldDB" id="A0A2V1DXU1"/>
<reference evidence="1 2" key="1">
    <citation type="journal article" date="2018" name="Sci. Rep.">
        <title>Comparative genomics provides insights into the lifestyle and reveals functional heterogeneity of dark septate endophytic fungi.</title>
        <authorList>
            <person name="Knapp D.G."/>
            <person name="Nemeth J.B."/>
            <person name="Barry K."/>
            <person name="Hainaut M."/>
            <person name="Henrissat B."/>
            <person name="Johnson J."/>
            <person name="Kuo A."/>
            <person name="Lim J.H.P."/>
            <person name="Lipzen A."/>
            <person name="Nolan M."/>
            <person name="Ohm R.A."/>
            <person name="Tamas L."/>
            <person name="Grigoriev I.V."/>
            <person name="Spatafora J.W."/>
            <person name="Nagy L.G."/>
            <person name="Kovacs G.M."/>
        </authorList>
    </citation>
    <scope>NUCLEOTIDE SEQUENCE [LARGE SCALE GENOMIC DNA]</scope>
    <source>
        <strain evidence="1 2">DSE2036</strain>
    </source>
</reference>
<gene>
    <name evidence="1" type="ORF">DM02DRAFT_279933</name>
</gene>
<proteinExistence type="predicted"/>
<evidence type="ECO:0000313" key="1">
    <source>
        <dbReference type="EMBL" id="PVI02846.1"/>
    </source>
</evidence>
<keyword evidence="2" id="KW-1185">Reference proteome</keyword>
<dbReference type="Proteomes" id="UP000244855">
    <property type="component" value="Unassembled WGS sequence"/>
</dbReference>
<organism evidence="1 2">
    <name type="scientific">Periconia macrospinosa</name>
    <dbReference type="NCBI Taxonomy" id="97972"/>
    <lineage>
        <taxon>Eukaryota</taxon>
        <taxon>Fungi</taxon>
        <taxon>Dikarya</taxon>
        <taxon>Ascomycota</taxon>
        <taxon>Pezizomycotina</taxon>
        <taxon>Dothideomycetes</taxon>
        <taxon>Pleosporomycetidae</taxon>
        <taxon>Pleosporales</taxon>
        <taxon>Massarineae</taxon>
        <taxon>Periconiaceae</taxon>
        <taxon>Periconia</taxon>
    </lineage>
</organism>
<evidence type="ECO:0000313" key="2">
    <source>
        <dbReference type="Proteomes" id="UP000244855"/>
    </source>
</evidence>
<dbReference type="EMBL" id="KZ805338">
    <property type="protein sequence ID" value="PVI02846.1"/>
    <property type="molecule type" value="Genomic_DNA"/>
</dbReference>
<accession>A0A2V1DXU1</accession>